<dbReference type="InterPro" id="IPR036928">
    <property type="entry name" value="AS_sf"/>
</dbReference>
<dbReference type="Proteomes" id="UP000655225">
    <property type="component" value="Unassembled WGS sequence"/>
</dbReference>
<keyword evidence="1" id="KW-0732">Signal</keyword>
<dbReference type="SUPFAM" id="SSF53098">
    <property type="entry name" value="Ribonuclease H-like"/>
    <property type="match status" value="1"/>
</dbReference>
<dbReference type="InterPro" id="IPR023631">
    <property type="entry name" value="Amidase_dom"/>
</dbReference>
<dbReference type="Pfam" id="PF13456">
    <property type="entry name" value="RVT_3"/>
    <property type="match status" value="1"/>
</dbReference>
<dbReference type="AlphaFoldDB" id="A0A834ZHS1"/>
<evidence type="ECO:0000313" key="3">
    <source>
        <dbReference type="EMBL" id="KAF8405383.1"/>
    </source>
</evidence>
<dbReference type="GO" id="GO:0003676">
    <property type="term" value="F:nucleic acid binding"/>
    <property type="evidence" value="ECO:0007669"/>
    <property type="project" value="InterPro"/>
</dbReference>
<dbReference type="EMBL" id="JABCRI010000006">
    <property type="protein sequence ID" value="KAF8405383.1"/>
    <property type="molecule type" value="Genomic_DNA"/>
</dbReference>
<feature type="domain" description="RNase H type-1" evidence="2">
    <location>
        <begin position="695"/>
        <end position="823"/>
    </location>
</feature>
<sequence length="1053" mass="116359">MAIHNPLSLLLLLLSSSMFISGLCKSISELVFSIKETTTNDIQLPSMAIHNPLSLLLLLLSSSMFISGLCNRNSNTNSNSISEQVFSIKEATINDIQLAFKENRVTSRQLVELYLQEIETLNLLLRAVIEVNPDALDQADKADRKRKRRGKNKGPLGGLQGIPILLKDTIATKDKLNTTAGSFALLGSVVPRDAGVVKKLRRSGAVILGKASLSEWYHFRSLNIPDGWSARGGQGKNPYTLTGNPCGSSSGSAIAVAANMVAVSLGTETDGSIICPASYNSVVGIKPTVGLTSRAGVVPISPRQDTIGPICRTVSDAVYVLDAIVGFDPRDGKATRAASKFIPVGGYTPFLKEEGLKGKRLGIVGNLNFDFVNGSISFHTLELHLITMRGMRFTWSNRSVGLTRIQAKLDRVLINRKWFDYFEASEAVFEFPGNSDHSPAVVSLTILSPSGKRPFKFFNYWTEQRDFRELIDSEWKIHVEGNPMSRLTQKLKHIKSCLKRWSASQFLNIHEKVSDAKSRLDRSHTAVQDNPMTPDLALKERECLANYSMLARCEEAELRQKARVKWLSLGDRNTSYFHSNLASRRSFNRILSITDHNNVVITDEEQIKSEAILFFKVLLNPPGDKPSMENFISSFKTKVSSLIREGEWHPPVSRSAALSESVEDSDKHRSLLANWGIDAAFVRAPIQVCSWCKPPEGWWALNTDGSLRENAAGLGGILRDHRGELCVAFAEGCGRDAIDALELRALIQGLQMAKGLGASKLWVYADSKWVVDCLNGLITPPWRWSAELRVAKELVNDFVDCNIRHVWREANRAADSLARLPVDTSRADFPPLCLPLVLQSIFCEDRDGKLYTRLQKGAVIVDNLEIADADIILDPYQSGEATATLAEFKLSLDDYLKDLIKSPVRSLADIISFNEKNSELERTNEFGQEILLGAEMTSGFGNEEKKAVVTMDKLSRNGFERLMKENKLDAMVTLGWTAAPVLAIGGYPGISVPAGYDVDGKPFGICFGGLKGTEPKLIEIAYGFEQATMIRKLPSFESNLNKGIFLQKKENLN</sequence>
<evidence type="ECO:0000313" key="4">
    <source>
        <dbReference type="Proteomes" id="UP000655225"/>
    </source>
</evidence>
<dbReference type="PROSITE" id="PS50879">
    <property type="entry name" value="RNASE_H_1"/>
    <property type="match status" value="1"/>
</dbReference>
<name>A0A834ZHS1_TETSI</name>
<dbReference type="PANTHER" id="PTHR42678:SF25">
    <property type="entry name" value="AMIDASE C869.01"/>
    <property type="match status" value="1"/>
</dbReference>
<organism evidence="3 4">
    <name type="scientific">Tetracentron sinense</name>
    <name type="common">Spur-leaf</name>
    <dbReference type="NCBI Taxonomy" id="13715"/>
    <lineage>
        <taxon>Eukaryota</taxon>
        <taxon>Viridiplantae</taxon>
        <taxon>Streptophyta</taxon>
        <taxon>Embryophyta</taxon>
        <taxon>Tracheophyta</taxon>
        <taxon>Spermatophyta</taxon>
        <taxon>Magnoliopsida</taxon>
        <taxon>Trochodendrales</taxon>
        <taxon>Trochodendraceae</taxon>
        <taxon>Tetracentron</taxon>
    </lineage>
</organism>
<comment type="caution">
    <text evidence="3">The sequence shown here is derived from an EMBL/GenBank/DDBJ whole genome shotgun (WGS) entry which is preliminary data.</text>
</comment>
<dbReference type="Gene3D" id="3.90.1300.10">
    <property type="entry name" value="Amidase signature (AS) domain"/>
    <property type="match status" value="2"/>
</dbReference>
<feature type="signal peptide" evidence="1">
    <location>
        <begin position="1"/>
        <end position="24"/>
    </location>
</feature>
<dbReference type="OrthoDB" id="566138at2759"/>
<evidence type="ECO:0000259" key="2">
    <source>
        <dbReference type="PROSITE" id="PS50879"/>
    </source>
</evidence>
<keyword evidence="4" id="KW-1185">Reference proteome</keyword>
<dbReference type="CDD" id="cd06222">
    <property type="entry name" value="RNase_H_like"/>
    <property type="match status" value="1"/>
</dbReference>
<gene>
    <name evidence="3" type="ORF">HHK36_010287</name>
</gene>
<protein>
    <recommendedName>
        <fullName evidence="2">RNase H type-1 domain-containing protein</fullName>
    </recommendedName>
</protein>
<dbReference type="InterPro" id="IPR002156">
    <property type="entry name" value="RNaseH_domain"/>
</dbReference>
<dbReference type="PANTHER" id="PTHR42678">
    <property type="entry name" value="AMIDASE"/>
    <property type="match status" value="1"/>
</dbReference>
<reference evidence="3 4" key="1">
    <citation type="submission" date="2020-04" db="EMBL/GenBank/DDBJ databases">
        <title>Plant Genome Project.</title>
        <authorList>
            <person name="Zhang R.-G."/>
        </authorList>
    </citation>
    <scope>NUCLEOTIDE SEQUENCE [LARGE SCALE GENOMIC DNA]</scope>
    <source>
        <strain evidence="3">YNK0</strain>
        <tissue evidence="3">Leaf</tissue>
    </source>
</reference>
<dbReference type="InterPro" id="IPR044730">
    <property type="entry name" value="RNase_H-like_dom_plant"/>
</dbReference>
<dbReference type="InterPro" id="IPR036397">
    <property type="entry name" value="RNaseH_sf"/>
</dbReference>
<dbReference type="Pfam" id="PF01425">
    <property type="entry name" value="Amidase"/>
    <property type="match status" value="1"/>
</dbReference>
<evidence type="ECO:0000256" key="1">
    <source>
        <dbReference type="SAM" id="SignalP"/>
    </source>
</evidence>
<proteinExistence type="predicted"/>
<dbReference type="GO" id="GO:0004523">
    <property type="term" value="F:RNA-DNA hybrid ribonuclease activity"/>
    <property type="evidence" value="ECO:0007669"/>
    <property type="project" value="InterPro"/>
</dbReference>
<dbReference type="Gene3D" id="3.30.420.10">
    <property type="entry name" value="Ribonuclease H-like superfamily/Ribonuclease H"/>
    <property type="match status" value="1"/>
</dbReference>
<accession>A0A834ZHS1</accession>
<feature type="chain" id="PRO_5032406411" description="RNase H type-1 domain-containing protein" evidence="1">
    <location>
        <begin position="25"/>
        <end position="1053"/>
    </location>
</feature>
<dbReference type="SUPFAM" id="SSF75304">
    <property type="entry name" value="Amidase signature (AS) enzymes"/>
    <property type="match status" value="2"/>
</dbReference>
<dbReference type="InterPro" id="IPR012337">
    <property type="entry name" value="RNaseH-like_sf"/>
</dbReference>